<dbReference type="AlphaFoldDB" id="E6QC26"/>
<name>E6QC26_9ZZZZ</name>
<dbReference type="EMBL" id="CABP01000082">
    <property type="protein sequence ID" value="CBI04752.1"/>
    <property type="molecule type" value="Genomic_DNA"/>
</dbReference>
<organism evidence="2">
    <name type="scientific">mine drainage metagenome</name>
    <dbReference type="NCBI Taxonomy" id="410659"/>
    <lineage>
        <taxon>unclassified sequences</taxon>
        <taxon>metagenomes</taxon>
        <taxon>ecological metagenomes</taxon>
    </lineage>
</organism>
<feature type="transmembrane region" description="Helical" evidence="1">
    <location>
        <begin position="6"/>
        <end position="30"/>
    </location>
</feature>
<accession>E6QC26</accession>
<evidence type="ECO:0000256" key="1">
    <source>
        <dbReference type="SAM" id="Phobius"/>
    </source>
</evidence>
<comment type="caution">
    <text evidence="2">The sequence shown here is derived from an EMBL/GenBank/DDBJ whole genome shotgun (WGS) entry which is preliminary data.</text>
</comment>
<gene>
    <name evidence="2" type="ORF">CARN5_1795</name>
</gene>
<proteinExistence type="predicted"/>
<keyword evidence="1" id="KW-0812">Transmembrane</keyword>
<sequence>MGWAEIAELATALGTIALAIATGCMSWLSYKSIRQAEEKEKHHFTPIVVFDFNDAEGEEGQGAPGFRMYPDIGTGHQKALLSGILRNISAVAAIDCRLRIVYTGGEQPLCEFNDLPICSGVAAGERIDISKEITMADIDVENLPELNGRKIFSIGIRGLFEILGAKPDEEYPYYLEFVYSNVYGETFTTRYAMKLFMWPVPQGRFYRKMIFKTTGRAPPSADKETS</sequence>
<evidence type="ECO:0000313" key="2">
    <source>
        <dbReference type="EMBL" id="CBI04752.1"/>
    </source>
</evidence>
<keyword evidence="1" id="KW-1133">Transmembrane helix</keyword>
<protein>
    <submittedName>
        <fullName evidence="2">Uncharacterized protein</fullName>
    </submittedName>
</protein>
<reference evidence="2" key="1">
    <citation type="submission" date="2009-10" db="EMBL/GenBank/DDBJ databases">
        <title>Diversity of trophic interactions inside an arsenic-rich microbial ecosystem.</title>
        <authorList>
            <person name="Bertin P.N."/>
            <person name="Heinrich-Salmeron A."/>
            <person name="Pelletier E."/>
            <person name="Goulhen-Chollet F."/>
            <person name="Arsene-Ploetze F."/>
            <person name="Gallien S."/>
            <person name="Calteau A."/>
            <person name="Vallenet D."/>
            <person name="Casiot C."/>
            <person name="Chane-Woon-Ming B."/>
            <person name="Giloteaux L."/>
            <person name="Barakat M."/>
            <person name="Bonnefoy V."/>
            <person name="Bruneel O."/>
            <person name="Chandler M."/>
            <person name="Cleiss J."/>
            <person name="Duran R."/>
            <person name="Elbaz-Poulichet F."/>
            <person name="Fonknechten N."/>
            <person name="Lauga B."/>
            <person name="Mornico D."/>
            <person name="Ortet P."/>
            <person name="Schaeffer C."/>
            <person name="Siguier P."/>
            <person name="Alexander Thil Smith A."/>
            <person name="Van Dorsselaer A."/>
            <person name="Weissenbach J."/>
            <person name="Medigue C."/>
            <person name="Le Paslier D."/>
        </authorList>
    </citation>
    <scope>NUCLEOTIDE SEQUENCE</scope>
</reference>
<keyword evidence="1" id="KW-0472">Membrane</keyword>